<feature type="binding site" evidence="8">
    <location>
        <position position="877"/>
    </location>
    <ligand>
        <name>Zn(2+)</name>
        <dbReference type="ChEBI" id="CHEBI:29105"/>
        <label>1</label>
    </ligand>
</feature>
<accession>A0A9P4N6W3</accession>
<evidence type="ECO:0000256" key="1">
    <source>
        <dbReference type="ARBA" id="ARBA00004123"/>
    </source>
</evidence>
<keyword evidence="5 8" id="KW-0862">Zinc</keyword>
<proteinExistence type="inferred from homology"/>
<feature type="compositionally biased region" description="Pro residues" evidence="10">
    <location>
        <begin position="205"/>
        <end position="217"/>
    </location>
</feature>
<sequence>MAKWTCSWTRDWPVHIYAWGDVGALTPHASSTAHRLALTVAPILLHSIIDAWLEFQTRPSGIPHPERSPRCAMAEDATASALSEMTPQPAANPDAQTTVNDFLDYTEFFPSDLVRSLRLIGNLDSTYLDATLAVHELTKTYGTLPDIPANERADPVLLRKEIAGALDKAIWCRESTFAEATRLYEVAERHCHRLAIIKRKLQALPQPPSRDPTPVPLSPQASRPLNRGYDRTPRLHLHFDAGRHGAARSRDRGRKSGLALHRGHSYSSSEDSDVDSDIIDIVSPKKLKLPNEKTPKPLKPPRVRIPGSGTNVHSSIAGISTSNALAKLSPPPPDAKPGSKFAPWFKLTEYEMAVLRKQMKKNAIWCPSDTMIRRELERKGRGHANYEKEKARCEAAGEEFLDEDVVQPSSHQPAPTAVASTPVDANAEPVQTPVDAPRDSLKEDTSTVNKGMKLNEAKEAKKAKRESMREQAMRDAQELEDATRKIKEAAESLKELDFSANSSNHTPVTTRRKSIAKTTNKRKRETSPLVYAHETPTIRTRETSLASQDSGTQQPQPKRIRLPTLPPLAPAPSRTAPAPAPPSASTSEASPQISTPIITTPTPQTPVPLPEQIKTTTIQVPLAPEGPGTPTPKGSERPFSKATSRQVTPAELSTMGEPEERLVAPAPVAPALLAHPTPTTTAASTRPRRESIAPKAPGSPAGPIQLPKAKKTPTPAPELAPVPGESAPTPTPTPTPIPQPLAPVARPRSARGHMPTPKAQSEEPKPHESGKPSRELRRHSIFSQSAIAAPPAPIRQSARNKKPPPKGDITAGEEGQKTVTNVKRAQGSKNKKKKKADEEPEPVEDIDPNEPRYCICDDVSYGQMISCDNNCEKEWFHLECVNMTEKDIPSRRAKWYCPDCRQQLGVDAYGNPLIPPPLSGRRGNR</sequence>
<feature type="binding site" evidence="8">
    <location>
        <position position="897"/>
    </location>
    <ligand>
        <name>Zn(2+)</name>
        <dbReference type="ChEBI" id="CHEBI:29105"/>
        <label>2</label>
    </ligand>
</feature>
<dbReference type="InterPro" id="IPR013083">
    <property type="entry name" value="Znf_RING/FYVE/PHD"/>
</dbReference>
<dbReference type="GO" id="GO:0008270">
    <property type="term" value="F:zinc ion binding"/>
    <property type="evidence" value="ECO:0007669"/>
    <property type="project" value="UniProtKB-KW"/>
</dbReference>
<dbReference type="InterPro" id="IPR028651">
    <property type="entry name" value="ING_fam"/>
</dbReference>
<feature type="compositionally biased region" description="Basic and acidic residues" evidence="10">
    <location>
        <begin position="436"/>
        <end position="445"/>
    </location>
</feature>
<feature type="site" description="Histone H3K4me3 binding" evidence="7">
    <location>
        <position position="875"/>
    </location>
</feature>
<feature type="binding site" evidence="8">
    <location>
        <position position="900"/>
    </location>
    <ligand>
        <name>Zn(2+)</name>
        <dbReference type="ChEBI" id="CHEBI:29105"/>
        <label>2</label>
    </ligand>
</feature>
<feature type="compositionally biased region" description="Basic and acidic residues" evidence="10">
    <location>
        <begin position="760"/>
        <end position="775"/>
    </location>
</feature>
<dbReference type="Gene3D" id="6.10.140.1740">
    <property type="match status" value="1"/>
</dbReference>
<keyword evidence="6" id="KW-0539">Nucleus</keyword>
<feature type="region of interest" description="Disordered" evidence="10">
    <location>
        <begin position="406"/>
        <end position="450"/>
    </location>
</feature>
<dbReference type="GO" id="GO:0006355">
    <property type="term" value="P:regulation of DNA-templated transcription"/>
    <property type="evidence" value="ECO:0007669"/>
    <property type="project" value="TreeGrafter"/>
</dbReference>
<dbReference type="Proteomes" id="UP000800093">
    <property type="component" value="Unassembled WGS sequence"/>
</dbReference>
<dbReference type="InterPro" id="IPR001965">
    <property type="entry name" value="Znf_PHD"/>
</dbReference>
<dbReference type="InterPro" id="IPR011011">
    <property type="entry name" value="Znf_FYVE_PHD"/>
</dbReference>
<dbReference type="PROSITE" id="PS01359">
    <property type="entry name" value="ZF_PHD_1"/>
    <property type="match status" value="1"/>
</dbReference>
<feature type="binding site" evidence="8">
    <location>
        <position position="856"/>
    </location>
    <ligand>
        <name>Zn(2+)</name>
        <dbReference type="ChEBI" id="CHEBI:29105"/>
        <label>1</label>
    </ligand>
</feature>
<feature type="site" description="Histone H3K4me3 binding" evidence="7">
    <location>
        <position position="853"/>
    </location>
</feature>
<feature type="compositionally biased region" description="Polar residues" evidence="10">
    <location>
        <begin position="499"/>
        <end position="509"/>
    </location>
</feature>
<dbReference type="InterPro" id="IPR019786">
    <property type="entry name" value="Zinc_finger_PHD-type_CS"/>
</dbReference>
<dbReference type="PANTHER" id="PTHR10333">
    <property type="entry name" value="INHIBITOR OF GROWTH PROTEIN"/>
    <property type="match status" value="1"/>
</dbReference>
<dbReference type="PANTHER" id="PTHR10333:SF94">
    <property type="entry name" value="FINGER DOMAIN PROTEIN, PUTATIVE (AFU_ORTHOLOGUE AFUA_3G11940)-RELATED"/>
    <property type="match status" value="1"/>
</dbReference>
<comment type="similarity">
    <text evidence="2">Belongs to the ING family.</text>
</comment>
<evidence type="ECO:0000256" key="4">
    <source>
        <dbReference type="ARBA" id="ARBA00022771"/>
    </source>
</evidence>
<feature type="region of interest" description="Disordered" evidence="10">
    <location>
        <begin position="286"/>
        <end position="307"/>
    </location>
</feature>
<dbReference type="InterPro" id="IPR024610">
    <property type="entry name" value="ING_N_histone-binding"/>
</dbReference>
<feature type="compositionally biased region" description="Low complexity" evidence="10">
    <location>
        <begin position="663"/>
        <end position="685"/>
    </location>
</feature>
<feature type="compositionally biased region" description="Pro residues" evidence="10">
    <location>
        <begin position="729"/>
        <end position="741"/>
    </location>
</feature>
<evidence type="ECO:0000256" key="10">
    <source>
        <dbReference type="SAM" id="MobiDB-lite"/>
    </source>
</evidence>
<evidence type="ECO:0000256" key="9">
    <source>
        <dbReference type="PROSITE-ProRule" id="PRU00146"/>
    </source>
</evidence>
<evidence type="ECO:0000256" key="6">
    <source>
        <dbReference type="ARBA" id="ARBA00023242"/>
    </source>
</evidence>
<feature type="site" description="Histone H3K4me3 binding" evidence="7">
    <location>
        <position position="864"/>
    </location>
</feature>
<evidence type="ECO:0000256" key="2">
    <source>
        <dbReference type="ARBA" id="ARBA00010210"/>
    </source>
</evidence>
<keyword evidence="3 8" id="KW-0479">Metal-binding</keyword>
<reference evidence="13" key="1">
    <citation type="journal article" date="2020" name="Stud. Mycol.">
        <title>101 Dothideomycetes genomes: A test case for predicting lifestyles and emergence of pathogens.</title>
        <authorList>
            <person name="Haridas S."/>
            <person name="Albert R."/>
            <person name="Binder M."/>
            <person name="Bloem J."/>
            <person name="LaButti K."/>
            <person name="Salamov A."/>
            <person name="Andreopoulos B."/>
            <person name="Baker S."/>
            <person name="Barry K."/>
            <person name="Bills G."/>
            <person name="Bluhm B."/>
            <person name="Cannon C."/>
            <person name="Castanera R."/>
            <person name="Culley D."/>
            <person name="Daum C."/>
            <person name="Ezra D."/>
            <person name="Gonzalez J."/>
            <person name="Henrissat B."/>
            <person name="Kuo A."/>
            <person name="Liang C."/>
            <person name="Lipzen A."/>
            <person name="Lutzoni F."/>
            <person name="Magnuson J."/>
            <person name="Mondo S."/>
            <person name="Nolan M."/>
            <person name="Ohm R."/>
            <person name="Pangilinan J."/>
            <person name="Park H.-J."/>
            <person name="Ramirez L."/>
            <person name="Alfaro M."/>
            <person name="Sun H."/>
            <person name="Tritt A."/>
            <person name="Yoshinaga Y."/>
            <person name="Zwiers L.-H."/>
            <person name="Turgeon B."/>
            <person name="Goodwin S."/>
            <person name="Spatafora J."/>
            <person name="Crous P."/>
            <person name="Grigoriev I."/>
        </authorList>
    </citation>
    <scope>NUCLEOTIDE SEQUENCE [LARGE SCALE GENOMIC DNA]</scope>
    <source>
        <strain evidence="13">CBS 304.66</strain>
    </source>
</reference>
<dbReference type="GO" id="GO:0005634">
    <property type="term" value="C:nucleus"/>
    <property type="evidence" value="ECO:0007669"/>
    <property type="project" value="UniProtKB-SubCell"/>
</dbReference>
<dbReference type="SUPFAM" id="SSF57903">
    <property type="entry name" value="FYVE/PHD zinc finger"/>
    <property type="match status" value="1"/>
</dbReference>
<feature type="compositionally biased region" description="Low complexity" evidence="10">
    <location>
        <begin position="783"/>
        <end position="797"/>
    </location>
</feature>
<dbReference type="SMART" id="SM00249">
    <property type="entry name" value="PHD"/>
    <property type="match status" value="1"/>
</dbReference>
<keyword evidence="4 9" id="KW-0863">Zinc-finger</keyword>
<evidence type="ECO:0000259" key="11">
    <source>
        <dbReference type="PROSITE" id="PS50016"/>
    </source>
</evidence>
<protein>
    <recommendedName>
        <fullName evidence="11">PHD-type domain-containing protein</fullName>
    </recommendedName>
</protein>
<gene>
    <name evidence="12" type="ORF">CC78DRAFT_575475</name>
</gene>
<feature type="compositionally biased region" description="Low complexity" evidence="10">
    <location>
        <begin position="571"/>
        <end position="602"/>
    </location>
</feature>
<feature type="binding site" evidence="8">
    <location>
        <position position="867"/>
    </location>
    <ligand>
        <name>Zn(2+)</name>
        <dbReference type="ChEBI" id="CHEBI:29105"/>
        <label>2</label>
    </ligand>
</feature>
<dbReference type="SMART" id="SM01408">
    <property type="entry name" value="ING"/>
    <property type="match status" value="1"/>
</dbReference>
<feature type="compositionally biased region" description="Acidic residues" evidence="10">
    <location>
        <begin position="838"/>
        <end position="848"/>
    </location>
</feature>
<dbReference type="OrthoDB" id="5411773at2759"/>
<dbReference type="InterPro" id="IPR019787">
    <property type="entry name" value="Znf_PHD-finger"/>
</dbReference>
<dbReference type="Gene3D" id="3.30.40.10">
    <property type="entry name" value="Zinc/RING finger domain, C3HC4 (zinc finger)"/>
    <property type="match status" value="1"/>
</dbReference>
<feature type="compositionally biased region" description="Basic and acidic residues" evidence="10">
    <location>
        <begin position="228"/>
        <end position="243"/>
    </location>
</feature>
<feature type="binding site" evidence="8">
    <location>
        <position position="880"/>
    </location>
    <ligand>
        <name>Zn(2+)</name>
        <dbReference type="ChEBI" id="CHEBI:29105"/>
        <label>1</label>
    </ligand>
</feature>
<dbReference type="GO" id="GO:0000123">
    <property type="term" value="C:histone acetyltransferase complex"/>
    <property type="evidence" value="ECO:0007669"/>
    <property type="project" value="TreeGrafter"/>
</dbReference>
<evidence type="ECO:0000313" key="13">
    <source>
        <dbReference type="Proteomes" id="UP000800093"/>
    </source>
</evidence>
<evidence type="ECO:0000256" key="7">
    <source>
        <dbReference type="PIRSR" id="PIRSR628651-50"/>
    </source>
</evidence>
<name>A0A9P4N6W3_9PLEO</name>
<dbReference type="PROSITE" id="PS50016">
    <property type="entry name" value="ZF_PHD_2"/>
    <property type="match status" value="1"/>
</dbReference>
<feature type="binding site" evidence="8">
    <location>
        <position position="871"/>
    </location>
    <ligand>
        <name>Zn(2+)</name>
        <dbReference type="ChEBI" id="CHEBI:29105"/>
        <label>2</label>
    </ligand>
</feature>
<evidence type="ECO:0000256" key="3">
    <source>
        <dbReference type="ARBA" id="ARBA00022723"/>
    </source>
</evidence>
<feature type="domain" description="PHD-type" evidence="11">
    <location>
        <begin position="851"/>
        <end position="903"/>
    </location>
</feature>
<dbReference type="Pfam" id="PF00628">
    <property type="entry name" value="PHD"/>
    <property type="match status" value="1"/>
</dbReference>
<feature type="compositionally biased region" description="Basic residues" evidence="10">
    <location>
        <begin position="510"/>
        <end position="524"/>
    </location>
</feature>
<feature type="compositionally biased region" description="Basic residues" evidence="10">
    <location>
        <begin position="245"/>
        <end position="255"/>
    </location>
</feature>
<comment type="subcellular location">
    <subcellularLocation>
        <location evidence="1">Nucleus</location>
    </subcellularLocation>
</comment>
<feature type="region of interest" description="Disordered" evidence="10">
    <location>
        <begin position="496"/>
        <end position="849"/>
    </location>
</feature>
<keyword evidence="13" id="KW-1185">Reference proteome</keyword>
<dbReference type="EMBL" id="ML986584">
    <property type="protein sequence ID" value="KAF2268932.1"/>
    <property type="molecule type" value="Genomic_DNA"/>
</dbReference>
<dbReference type="CDD" id="cd15505">
    <property type="entry name" value="PHD_ING"/>
    <property type="match status" value="1"/>
</dbReference>
<evidence type="ECO:0000313" key="12">
    <source>
        <dbReference type="EMBL" id="KAF2268932.1"/>
    </source>
</evidence>
<comment type="caution">
    <text evidence="12">The sequence shown here is derived from an EMBL/GenBank/DDBJ whole genome shotgun (WGS) entry which is preliminary data.</text>
</comment>
<evidence type="ECO:0000256" key="8">
    <source>
        <dbReference type="PIRSR" id="PIRSR628651-51"/>
    </source>
</evidence>
<dbReference type="AlphaFoldDB" id="A0A9P4N6W3"/>
<feature type="compositionally biased region" description="Polar residues" evidence="10">
    <location>
        <begin position="543"/>
        <end position="556"/>
    </location>
</feature>
<feature type="site" description="Histone H3K4me3 binding" evidence="7">
    <location>
        <position position="868"/>
    </location>
</feature>
<feature type="region of interest" description="Disordered" evidence="10">
    <location>
        <begin position="202"/>
        <end position="274"/>
    </location>
</feature>
<evidence type="ECO:0000256" key="5">
    <source>
        <dbReference type="ARBA" id="ARBA00022833"/>
    </source>
</evidence>
<organism evidence="12 13">
    <name type="scientific">Lojkania enalia</name>
    <dbReference type="NCBI Taxonomy" id="147567"/>
    <lineage>
        <taxon>Eukaryota</taxon>
        <taxon>Fungi</taxon>
        <taxon>Dikarya</taxon>
        <taxon>Ascomycota</taxon>
        <taxon>Pezizomycotina</taxon>
        <taxon>Dothideomycetes</taxon>
        <taxon>Pleosporomycetidae</taxon>
        <taxon>Pleosporales</taxon>
        <taxon>Pleosporales incertae sedis</taxon>
        <taxon>Lojkania</taxon>
    </lineage>
</organism>
<feature type="binding site" evidence="8">
    <location>
        <position position="854"/>
    </location>
    <ligand>
        <name>Zn(2+)</name>
        <dbReference type="ChEBI" id="CHEBI:29105"/>
        <label>1</label>
    </ligand>
</feature>
<dbReference type="GO" id="GO:0004402">
    <property type="term" value="F:histone acetyltransferase activity"/>
    <property type="evidence" value="ECO:0007669"/>
    <property type="project" value="TreeGrafter"/>
</dbReference>